<evidence type="ECO:0000256" key="1">
    <source>
        <dbReference type="ARBA" id="ARBA00022679"/>
    </source>
</evidence>
<feature type="domain" description="Protein kinase" evidence="5">
    <location>
        <begin position="383"/>
        <end position="646"/>
    </location>
</feature>
<evidence type="ECO:0000259" key="5">
    <source>
        <dbReference type="PROSITE" id="PS50011"/>
    </source>
</evidence>
<name>A0A397SHV6_9GLOM</name>
<dbReference type="AlphaFoldDB" id="A0A397SHV6"/>
<evidence type="ECO:0000256" key="4">
    <source>
        <dbReference type="ARBA" id="ARBA00022840"/>
    </source>
</evidence>
<dbReference type="OrthoDB" id="2436963at2759"/>
<reference evidence="6 7" key="1">
    <citation type="submission" date="2018-06" db="EMBL/GenBank/DDBJ databases">
        <title>Comparative genomics reveals the genomic features of Rhizophagus irregularis, R. cerebriforme, R. diaphanum and Gigaspora rosea, and their symbiotic lifestyle signature.</title>
        <authorList>
            <person name="Morin E."/>
            <person name="San Clemente H."/>
            <person name="Chen E.C.H."/>
            <person name="De La Providencia I."/>
            <person name="Hainaut M."/>
            <person name="Kuo A."/>
            <person name="Kohler A."/>
            <person name="Murat C."/>
            <person name="Tang N."/>
            <person name="Roy S."/>
            <person name="Loubradou J."/>
            <person name="Henrissat B."/>
            <person name="Grigoriev I.V."/>
            <person name="Corradi N."/>
            <person name="Roux C."/>
            <person name="Martin F.M."/>
        </authorList>
    </citation>
    <scope>NUCLEOTIDE SEQUENCE [LARGE SCALE GENOMIC DNA]</scope>
    <source>
        <strain evidence="6 7">DAOM 227022</strain>
    </source>
</reference>
<evidence type="ECO:0000313" key="7">
    <source>
        <dbReference type="Proteomes" id="UP000265703"/>
    </source>
</evidence>
<comment type="caution">
    <text evidence="6">The sequence shown here is derived from an EMBL/GenBank/DDBJ whole genome shotgun (WGS) entry which is preliminary data.</text>
</comment>
<evidence type="ECO:0000313" key="6">
    <source>
        <dbReference type="EMBL" id="RIA84489.1"/>
    </source>
</evidence>
<organism evidence="6 7">
    <name type="scientific">Glomus cerebriforme</name>
    <dbReference type="NCBI Taxonomy" id="658196"/>
    <lineage>
        <taxon>Eukaryota</taxon>
        <taxon>Fungi</taxon>
        <taxon>Fungi incertae sedis</taxon>
        <taxon>Mucoromycota</taxon>
        <taxon>Glomeromycotina</taxon>
        <taxon>Glomeromycetes</taxon>
        <taxon>Glomerales</taxon>
        <taxon>Glomeraceae</taxon>
        <taxon>Glomus</taxon>
    </lineage>
</organism>
<gene>
    <name evidence="6" type="ORF">C1645_879883</name>
</gene>
<proteinExistence type="predicted"/>
<dbReference type="SUPFAM" id="SSF56112">
    <property type="entry name" value="Protein kinase-like (PK-like)"/>
    <property type="match status" value="2"/>
</dbReference>
<sequence>MQLNSPDAESWSNLTILKEQLKKEYDKWTSGNVYIDEIIQKSQFEAIDYLDILEWIDYNKLKNFKYLGFGEFYKAHWIDGCIHRSYSNGFKRYGNDEVGLQYINEENLQKVIFQLKNYLITDKSNIIRLYGLSLDPKRKEYVLVIRYEIFKFLDQHLEKTLDWNEKHYTIKKIVTKLKNLYDNNISINYFNPKNILLINRFGKIDVKFYIFGQEINIAYTSPEILREKKRKNDQSSDIFTLGMIFYRIIFEQEPFAGIKDESQITNEIINGVRPKFLHNVPYFLKELIFKCWNTNPCNRPTINELENILLQNSIYEFQYYNFSLDDKQELQNMSCVSERLYKNSLEYCAPSFLSYSELLLKSIKSVRSISYYALDDFINYNYINFYPVKGDKHIFKKFQTENEINNFNQDQIIDIQMFSDSYINNISSAKMESRNRDIKIIIKKLKNETQLSILQKQANKNEMSLILPYAREGNLRDYLKNQKRSLESKIEIATNIADGILYIHKDLDIIHENLHPKNILMFDGIAKISDLPLPYDKKKFSYYDKYLFENIGYIDPNLLLNENFKKDKSMDIYSLGTLLWEIMSEVVPYSKDRDEGILQLVLKIKNNGYREEDISSAPCEYINIYKKCWNGDSLARPKIEDVYEILLDKEASKFEAK</sequence>
<feature type="domain" description="Protein kinase" evidence="5">
    <location>
        <begin position="58"/>
        <end position="310"/>
    </location>
</feature>
<dbReference type="PANTHER" id="PTHR44329">
    <property type="entry name" value="SERINE/THREONINE-PROTEIN KINASE TNNI3K-RELATED"/>
    <property type="match status" value="1"/>
</dbReference>
<dbReference type="PROSITE" id="PS50011">
    <property type="entry name" value="PROTEIN_KINASE_DOM"/>
    <property type="match status" value="2"/>
</dbReference>
<dbReference type="InterPro" id="IPR000719">
    <property type="entry name" value="Prot_kinase_dom"/>
</dbReference>
<accession>A0A397SHV6</accession>
<keyword evidence="2" id="KW-0547">Nucleotide-binding</keyword>
<dbReference type="InterPro" id="IPR001245">
    <property type="entry name" value="Ser-Thr/Tyr_kinase_cat_dom"/>
</dbReference>
<keyword evidence="4" id="KW-0067">ATP-binding</keyword>
<dbReference type="PANTHER" id="PTHR44329:SF288">
    <property type="entry name" value="MITOGEN-ACTIVATED PROTEIN KINASE KINASE KINASE 20"/>
    <property type="match status" value="1"/>
</dbReference>
<keyword evidence="1" id="KW-0808">Transferase</keyword>
<dbReference type="InterPro" id="IPR051681">
    <property type="entry name" value="Ser/Thr_Kinases-Pseudokinases"/>
</dbReference>
<keyword evidence="7" id="KW-1185">Reference proteome</keyword>
<evidence type="ECO:0000256" key="3">
    <source>
        <dbReference type="ARBA" id="ARBA00022777"/>
    </source>
</evidence>
<evidence type="ECO:0000256" key="2">
    <source>
        <dbReference type="ARBA" id="ARBA00022741"/>
    </source>
</evidence>
<dbReference type="GO" id="GO:0005524">
    <property type="term" value="F:ATP binding"/>
    <property type="evidence" value="ECO:0007669"/>
    <property type="project" value="UniProtKB-KW"/>
</dbReference>
<dbReference type="Pfam" id="PF00069">
    <property type="entry name" value="Pkinase"/>
    <property type="match status" value="1"/>
</dbReference>
<dbReference type="Gene3D" id="1.10.510.10">
    <property type="entry name" value="Transferase(Phosphotransferase) domain 1"/>
    <property type="match status" value="2"/>
</dbReference>
<dbReference type="Proteomes" id="UP000265703">
    <property type="component" value="Unassembled WGS sequence"/>
</dbReference>
<keyword evidence="3 6" id="KW-0418">Kinase</keyword>
<dbReference type="InterPro" id="IPR011009">
    <property type="entry name" value="Kinase-like_dom_sf"/>
</dbReference>
<dbReference type="Pfam" id="PF07714">
    <property type="entry name" value="PK_Tyr_Ser-Thr"/>
    <property type="match status" value="1"/>
</dbReference>
<protein>
    <submittedName>
        <fullName evidence="6">Kinase-like domain-containing protein</fullName>
    </submittedName>
</protein>
<dbReference type="GO" id="GO:0004674">
    <property type="term" value="F:protein serine/threonine kinase activity"/>
    <property type="evidence" value="ECO:0007669"/>
    <property type="project" value="TreeGrafter"/>
</dbReference>
<dbReference type="EMBL" id="QKYT01000488">
    <property type="protein sequence ID" value="RIA84489.1"/>
    <property type="molecule type" value="Genomic_DNA"/>
</dbReference>